<organism evidence="2 3">
    <name type="scientific">Streptomyces taklimakanensis</name>
    <dbReference type="NCBI Taxonomy" id="2569853"/>
    <lineage>
        <taxon>Bacteria</taxon>
        <taxon>Bacillati</taxon>
        <taxon>Actinomycetota</taxon>
        <taxon>Actinomycetes</taxon>
        <taxon>Kitasatosporales</taxon>
        <taxon>Streptomycetaceae</taxon>
        <taxon>Streptomyces</taxon>
    </lineage>
</organism>
<sequence length="75" mass="8255">MPRTKRRLPAPRRTPHVMTPGQLGIGSEEPWQPTGCACWPPDPRTGCQHCRVCDTCQDCRQCAGRGCVCACGEED</sequence>
<comment type="caution">
    <text evidence="2">The sequence shown here is derived from an EMBL/GenBank/DDBJ whole genome shotgun (WGS) entry which is preliminary data.</text>
</comment>
<evidence type="ECO:0000313" key="3">
    <source>
        <dbReference type="Proteomes" id="UP000473014"/>
    </source>
</evidence>
<feature type="region of interest" description="Disordered" evidence="1">
    <location>
        <begin position="1"/>
        <end position="26"/>
    </location>
</feature>
<accession>A0A6G2BKK6</accession>
<gene>
    <name evidence="2" type="ORF">F0L17_26640</name>
</gene>
<dbReference type="Proteomes" id="UP000473014">
    <property type="component" value="Unassembled WGS sequence"/>
</dbReference>
<evidence type="ECO:0000256" key="1">
    <source>
        <dbReference type="SAM" id="MobiDB-lite"/>
    </source>
</evidence>
<protein>
    <submittedName>
        <fullName evidence="2">Uncharacterized protein</fullName>
    </submittedName>
</protein>
<proteinExistence type="predicted"/>
<dbReference type="EMBL" id="WIXO01000003">
    <property type="protein sequence ID" value="MTE22609.1"/>
    <property type="molecule type" value="Genomic_DNA"/>
</dbReference>
<name>A0A6G2BKK6_9ACTN</name>
<reference evidence="2 3" key="1">
    <citation type="submission" date="2019-11" db="EMBL/GenBank/DDBJ databases">
        <authorList>
            <person name="Yuan L."/>
        </authorList>
    </citation>
    <scope>NUCLEOTIDE SEQUENCE [LARGE SCALE GENOMIC DNA]</scope>
    <source>
        <strain evidence="2 3">TRM43335</strain>
    </source>
</reference>
<dbReference type="AlphaFoldDB" id="A0A6G2BKK6"/>
<feature type="compositionally biased region" description="Basic residues" evidence="1">
    <location>
        <begin position="1"/>
        <end position="15"/>
    </location>
</feature>
<keyword evidence="3" id="KW-1185">Reference proteome</keyword>
<evidence type="ECO:0000313" key="2">
    <source>
        <dbReference type="EMBL" id="MTE22609.1"/>
    </source>
</evidence>
<dbReference type="RefSeq" id="WP_155074333.1">
    <property type="nucleotide sequence ID" value="NZ_WIXO01000003.1"/>
</dbReference>
<dbReference type="OrthoDB" id="9924178at2"/>